<comment type="caution">
    <text evidence="1">The sequence shown here is derived from an EMBL/GenBank/DDBJ whole genome shotgun (WGS) entry which is preliminary data.</text>
</comment>
<evidence type="ECO:0008006" key="3">
    <source>
        <dbReference type="Google" id="ProtNLM"/>
    </source>
</evidence>
<name>A0ABN2BNV5_9MICO</name>
<keyword evidence="2" id="KW-1185">Reference proteome</keyword>
<protein>
    <recommendedName>
        <fullName evidence="3">WYL domain-containing protein</fullName>
    </recommendedName>
</protein>
<dbReference type="RefSeq" id="WP_346035916.1">
    <property type="nucleotide sequence ID" value="NZ_BAAALY010000006.1"/>
</dbReference>
<dbReference type="Proteomes" id="UP001501791">
    <property type="component" value="Unassembled WGS sequence"/>
</dbReference>
<sequence length="103" mass="12163">MSSYNGYRNWSRYTAADLGRTGWVLYAHSIDGSMNVVEEIEDIVVDYTLVDRGYQRRTAIYRYRIRGVQHPLQGRICIDRLEARWVPGEQETRKNEYVEATTR</sequence>
<proteinExistence type="predicted"/>
<accession>A0ABN2BNV5</accession>
<dbReference type="EMBL" id="BAAALY010000006">
    <property type="protein sequence ID" value="GAA1544370.1"/>
    <property type="molecule type" value="Genomic_DNA"/>
</dbReference>
<organism evidence="1 2">
    <name type="scientific">Brevibacterium picturae</name>
    <dbReference type="NCBI Taxonomy" id="260553"/>
    <lineage>
        <taxon>Bacteria</taxon>
        <taxon>Bacillati</taxon>
        <taxon>Actinomycetota</taxon>
        <taxon>Actinomycetes</taxon>
        <taxon>Micrococcales</taxon>
        <taxon>Brevibacteriaceae</taxon>
        <taxon>Brevibacterium</taxon>
    </lineage>
</organism>
<evidence type="ECO:0000313" key="1">
    <source>
        <dbReference type="EMBL" id="GAA1544370.1"/>
    </source>
</evidence>
<gene>
    <name evidence="1" type="ORF">GCM10009691_18510</name>
</gene>
<evidence type="ECO:0000313" key="2">
    <source>
        <dbReference type="Proteomes" id="UP001501791"/>
    </source>
</evidence>
<reference evidence="1 2" key="1">
    <citation type="journal article" date="2019" name="Int. J. Syst. Evol. Microbiol.">
        <title>The Global Catalogue of Microorganisms (GCM) 10K type strain sequencing project: providing services to taxonomists for standard genome sequencing and annotation.</title>
        <authorList>
            <consortium name="The Broad Institute Genomics Platform"/>
            <consortium name="The Broad Institute Genome Sequencing Center for Infectious Disease"/>
            <person name="Wu L."/>
            <person name="Ma J."/>
        </authorList>
    </citation>
    <scope>NUCLEOTIDE SEQUENCE [LARGE SCALE GENOMIC DNA]</scope>
    <source>
        <strain evidence="1 2">JCM 13319</strain>
    </source>
</reference>